<evidence type="ECO:0000256" key="1">
    <source>
        <dbReference type="SAM" id="MobiDB-lite"/>
    </source>
</evidence>
<organism evidence="2 3">
    <name type="scientific">Ficus carica</name>
    <name type="common">Common fig</name>
    <dbReference type="NCBI Taxonomy" id="3494"/>
    <lineage>
        <taxon>Eukaryota</taxon>
        <taxon>Viridiplantae</taxon>
        <taxon>Streptophyta</taxon>
        <taxon>Embryophyta</taxon>
        <taxon>Tracheophyta</taxon>
        <taxon>Spermatophyta</taxon>
        <taxon>Magnoliopsida</taxon>
        <taxon>eudicotyledons</taxon>
        <taxon>Gunneridae</taxon>
        <taxon>Pentapetalae</taxon>
        <taxon>rosids</taxon>
        <taxon>fabids</taxon>
        <taxon>Rosales</taxon>
        <taxon>Moraceae</taxon>
        <taxon>Ficeae</taxon>
        <taxon>Ficus</taxon>
    </lineage>
</organism>
<dbReference type="Proteomes" id="UP001187192">
    <property type="component" value="Unassembled WGS sequence"/>
</dbReference>
<keyword evidence="3" id="KW-1185">Reference proteome</keyword>
<evidence type="ECO:0000313" key="2">
    <source>
        <dbReference type="EMBL" id="GMN61692.1"/>
    </source>
</evidence>
<proteinExistence type="predicted"/>
<feature type="region of interest" description="Disordered" evidence="1">
    <location>
        <begin position="86"/>
        <end position="130"/>
    </location>
</feature>
<name>A0AA88DTV2_FICCA</name>
<reference evidence="2" key="1">
    <citation type="submission" date="2023-07" db="EMBL/GenBank/DDBJ databases">
        <title>draft genome sequence of fig (Ficus carica).</title>
        <authorList>
            <person name="Takahashi T."/>
            <person name="Nishimura K."/>
        </authorList>
    </citation>
    <scope>NUCLEOTIDE SEQUENCE</scope>
</reference>
<sequence>MEGELTAEEMGFEGEFGETRVKEVDLEEEMDESTNHQNQETRNEIAKDKTKGVTEFKLETPKVKIDLFADRSEFMRQMDDRLQNKINEIQSMNPTERAIRRTRQCPDHLSPKGSGSTEAKEIPYATDERV</sequence>
<feature type="region of interest" description="Disordered" evidence="1">
    <location>
        <begin position="26"/>
        <end position="48"/>
    </location>
</feature>
<comment type="caution">
    <text evidence="2">The sequence shown here is derived from an EMBL/GenBank/DDBJ whole genome shotgun (WGS) entry which is preliminary data.</text>
</comment>
<dbReference type="EMBL" id="BTGU01000116">
    <property type="protein sequence ID" value="GMN61692.1"/>
    <property type="molecule type" value="Genomic_DNA"/>
</dbReference>
<gene>
    <name evidence="2" type="ORF">TIFTF001_030790</name>
</gene>
<evidence type="ECO:0000313" key="3">
    <source>
        <dbReference type="Proteomes" id="UP001187192"/>
    </source>
</evidence>
<accession>A0AA88DTV2</accession>
<dbReference type="AlphaFoldDB" id="A0AA88DTV2"/>
<feature type="compositionally biased region" description="Basic and acidic residues" evidence="1">
    <location>
        <begin position="118"/>
        <end position="130"/>
    </location>
</feature>
<protein>
    <submittedName>
        <fullName evidence="2">Uncharacterized protein</fullName>
    </submittedName>
</protein>
<feature type="compositionally biased region" description="Basic and acidic residues" evidence="1">
    <location>
        <begin position="39"/>
        <end position="48"/>
    </location>
</feature>